<protein>
    <submittedName>
        <fullName evidence="1">Uncharacterized protein</fullName>
    </submittedName>
</protein>
<reference evidence="1 2" key="1">
    <citation type="submission" date="2012-03" db="EMBL/GenBank/DDBJ databases">
        <title>The Genome Sequence of Bartonella tamiae Th239.</title>
        <authorList>
            <consortium name="The Broad Institute Genome Sequencing Platform"/>
            <consortium name="The Broad Institute Genome Sequencing Center for Infectious Disease"/>
            <person name="Feldgarden M."/>
            <person name="Kirby J."/>
            <person name="Kosoy M."/>
            <person name="Birtles R."/>
            <person name="Probert W.S."/>
            <person name="Chiaraviglio L."/>
            <person name="Young S.K."/>
            <person name="Zeng Q."/>
            <person name="Gargeya S."/>
            <person name="Fitzgerald M."/>
            <person name="Haas B."/>
            <person name="Abouelleil A."/>
            <person name="Alvarado L."/>
            <person name="Arachchi H.M."/>
            <person name="Berlin A."/>
            <person name="Chapman S.B."/>
            <person name="Gearin G."/>
            <person name="Goldberg J."/>
            <person name="Griggs A."/>
            <person name="Gujja S."/>
            <person name="Hansen M."/>
            <person name="Heiman D."/>
            <person name="Howarth C."/>
            <person name="Larimer J."/>
            <person name="Lui A."/>
            <person name="MacDonald P.J.P."/>
            <person name="McCowen C."/>
            <person name="Montmayeur A."/>
            <person name="Murphy C."/>
            <person name="Neiman D."/>
            <person name="Pearson M."/>
            <person name="Priest M."/>
            <person name="Roberts A."/>
            <person name="Saif S."/>
            <person name="Shea T."/>
            <person name="Sisk P."/>
            <person name="Stolte C."/>
            <person name="Sykes S."/>
            <person name="Wortman J."/>
            <person name="Nusbaum C."/>
            <person name="Birren B."/>
        </authorList>
    </citation>
    <scope>NUCLEOTIDE SEQUENCE [LARGE SCALE GENOMIC DNA]</scope>
    <source>
        <strain evidence="1 2">Th239</strain>
    </source>
</reference>
<comment type="caution">
    <text evidence="1">The sequence shown here is derived from an EMBL/GenBank/DDBJ whole genome shotgun (WGS) entry which is preliminary data.</text>
</comment>
<dbReference type="eggNOG" id="ENOG5032QXM">
    <property type="taxonomic scope" value="Bacteria"/>
</dbReference>
<accession>J1K0S0</accession>
<gene>
    <name evidence="1" type="ORF">ME5_01041</name>
</gene>
<name>J1K0S0_9HYPH</name>
<dbReference type="PATRIC" id="fig|1094558.3.peg.1134"/>
<dbReference type="AlphaFoldDB" id="J1K0S0"/>
<dbReference type="STRING" id="1094558.ME5_01041"/>
<dbReference type="RefSeq" id="WP_008039115.1">
    <property type="nucleotide sequence ID" value="NZ_JH725147.1"/>
</dbReference>
<dbReference type="HOGENOM" id="CLU_094542_1_0_5"/>
<evidence type="ECO:0000313" key="2">
    <source>
        <dbReference type="Proteomes" id="UP000008952"/>
    </source>
</evidence>
<keyword evidence="2" id="KW-1185">Reference proteome</keyword>
<evidence type="ECO:0000313" key="1">
    <source>
        <dbReference type="EMBL" id="EJF90640.1"/>
    </source>
</evidence>
<sequence>MAHSYHLALRDNSENAWNYHKEDKHNTTQQPLIPLDALDSKTESTSQNIEPKIEYNINKLPLAVKEMREKIIKAAKSGHIENLKPLLGSPTDPTQLSIVDDATDPIQFLKKQSGDGEGLETLAILIDLLHSGYVHLDEGSEADIYVWPYFVALPIDTLTNQQLVELFQIMTAGDLEQIKEIGTYAFYRIGITPNGQWRFFITGD</sequence>
<dbReference type="EMBL" id="AIMB01000007">
    <property type="protein sequence ID" value="EJF90640.1"/>
    <property type="molecule type" value="Genomic_DNA"/>
</dbReference>
<proteinExistence type="predicted"/>
<dbReference type="Proteomes" id="UP000008952">
    <property type="component" value="Unassembled WGS sequence"/>
</dbReference>
<dbReference type="OrthoDB" id="9809589at2"/>
<organism evidence="1 2">
    <name type="scientific">Bartonella tamiae Th239</name>
    <dbReference type="NCBI Taxonomy" id="1094558"/>
    <lineage>
        <taxon>Bacteria</taxon>
        <taxon>Pseudomonadati</taxon>
        <taxon>Pseudomonadota</taxon>
        <taxon>Alphaproteobacteria</taxon>
        <taxon>Hyphomicrobiales</taxon>
        <taxon>Bartonellaceae</taxon>
        <taxon>Bartonella</taxon>
    </lineage>
</organism>